<feature type="domain" description="EF-hand" evidence="2">
    <location>
        <begin position="26"/>
        <end position="61"/>
    </location>
</feature>
<sequence>MLRRGGLGVDNFHNWPSQVGHELPQEDEERLEKLFCKLDKDGNGKIDISDLSSALKEFGINLHYAETFIQRSDKTQSGDVSLVDFVHYIREHEKNLRLYFSHLDKNQDGK</sequence>
<dbReference type="Pfam" id="PF13499">
    <property type="entry name" value="EF-hand_7"/>
    <property type="match status" value="1"/>
</dbReference>
<evidence type="ECO:0000259" key="2">
    <source>
        <dbReference type="PROSITE" id="PS50222"/>
    </source>
</evidence>
<keyword evidence="1" id="KW-0106">Calcium</keyword>
<dbReference type="PROSITE" id="PS00018">
    <property type="entry name" value="EF_HAND_1"/>
    <property type="match status" value="1"/>
</dbReference>
<reference evidence="4" key="1">
    <citation type="submission" date="2025-08" db="UniProtKB">
        <authorList>
            <consortium name="RefSeq"/>
        </authorList>
    </citation>
    <scope>IDENTIFICATION</scope>
    <source>
        <tissue evidence="4">Entire body</tissue>
    </source>
</reference>
<keyword evidence="3" id="KW-1185">Reference proteome</keyword>
<dbReference type="InParanoid" id="A0A7F5RHC9"/>
<dbReference type="InterPro" id="IPR011992">
    <property type="entry name" value="EF-hand-dom_pair"/>
</dbReference>
<name>A0A7F5RHC9_AGRPL</name>
<dbReference type="SMART" id="SM00054">
    <property type="entry name" value="EFh"/>
    <property type="match status" value="1"/>
</dbReference>
<proteinExistence type="predicted"/>
<dbReference type="SUPFAM" id="SSF47473">
    <property type="entry name" value="EF-hand"/>
    <property type="match status" value="1"/>
</dbReference>
<dbReference type="Gene3D" id="1.10.238.10">
    <property type="entry name" value="EF-hand"/>
    <property type="match status" value="1"/>
</dbReference>
<accession>A0A7F5RHC9</accession>
<dbReference type="KEGG" id="apln:112906041"/>
<organism evidence="3 4">
    <name type="scientific">Agrilus planipennis</name>
    <name type="common">Emerald ash borer</name>
    <name type="synonym">Agrilus marcopoli</name>
    <dbReference type="NCBI Taxonomy" id="224129"/>
    <lineage>
        <taxon>Eukaryota</taxon>
        <taxon>Metazoa</taxon>
        <taxon>Ecdysozoa</taxon>
        <taxon>Arthropoda</taxon>
        <taxon>Hexapoda</taxon>
        <taxon>Insecta</taxon>
        <taxon>Pterygota</taxon>
        <taxon>Neoptera</taxon>
        <taxon>Endopterygota</taxon>
        <taxon>Coleoptera</taxon>
        <taxon>Polyphaga</taxon>
        <taxon>Elateriformia</taxon>
        <taxon>Buprestoidea</taxon>
        <taxon>Buprestidae</taxon>
        <taxon>Agrilinae</taxon>
        <taxon>Agrilus</taxon>
    </lineage>
</organism>
<dbReference type="PROSITE" id="PS50222">
    <property type="entry name" value="EF_HAND_2"/>
    <property type="match status" value="2"/>
</dbReference>
<dbReference type="Proteomes" id="UP000192223">
    <property type="component" value="Unplaced"/>
</dbReference>
<evidence type="ECO:0000256" key="1">
    <source>
        <dbReference type="ARBA" id="ARBA00022837"/>
    </source>
</evidence>
<feature type="domain" description="EF-hand" evidence="2">
    <location>
        <begin position="91"/>
        <end position="110"/>
    </location>
</feature>
<dbReference type="AlphaFoldDB" id="A0A7F5RHC9"/>
<dbReference type="GO" id="GO:0005509">
    <property type="term" value="F:calcium ion binding"/>
    <property type="evidence" value="ECO:0007669"/>
    <property type="project" value="InterPro"/>
</dbReference>
<dbReference type="InterPro" id="IPR002048">
    <property type="entry name" value="EF_hand_dom"/>
</dbReference>
<evidence type="ECO:0000313" key="4">
    <source>
        <dbReference type="RefSeq" id="XP_025835394.1"/>
    </source>
</evidence>
<dbReference type="FunFam" id="1.10.238.10:FF:000320">
    <property type="entry name" value="Uncharacterized protein, isoform B"/>
    <property type="match status" value="1"/>
</dbReference>
<dbReference type="InterPro" id="IPR018247">
    <property type="entry name" value="EF_Hand_1_Ca_BS"/>
</dbReference>
<evidence type="ECO:0000313" key="3">
    <source>
        <dbReference type="Proteomes" id="UP000192223"/>
    </source>
</evidence>
<gene>
    <name evidence="4" type="primary">LOC112906041</name>
</gene>
<dbReference type="OrthoDB" id="270584at2759"/>
<protein>
    <submittedName>
        <fullName evidence="4">Calcium-binding mitochondrial carrier protein SCaMC-2-like</fullName>
    </submittedName>
</protein>
<dbReference type="RefSeq" id="XP_025835394.1">
    <property type="nucleotide sequence ID" value="XM_025979609.1"/>
</dbReference>
<dbReference type="GeneID" id="112906041"/>